<evidence type="ECO:0000256" key="1">
    <source>
        <dbReference type="SAM" id="MobiDB-lite"/>
    </source>
</evidence>
<protein>
    <submittedName>
        <fullName evidence="2">NP1</fullName>
    </submittedName>
</protein>
<feature type="region of interest" description="Disordered" evidence="1">
    <location>
        <begin position="1"/>
        <end position="101"/>
    </location>
</feature>
<sequence length="127" mass="13973">MSSARSDTDTGRRGEKRSRSRSRSRDRDQAPGLPPKKRDYRRRSGERGSGSSPDRSTRGSPSCSTASRASRVTSATWRRPNDSRDGGKIWGNKNKKNKTNPYEVFSQHTGQFSRIKAIVASTGTAAG</sequence>
<dbReference type="EMBL" id="JX869079">
    <property type="protein sequence ID" value="AGA19587.1"/>
    <property type="molecule type" value="Genomic_DNA"/>
</dbReference>
<name>L0CRE3_9VIRU</name>
<proteinExistence type="predicted"/>
<gene>
    <name evidence="2" type="primary">NP1</name>
</gene>
<organism evidence="2">
    <name type="scientific">Porcine bocavirus 1</name>
    <dbReference type="NCBI Taxonomy" id="1048219"/>
    <lineage>
        <taxon>Viruses</taxon>
        <taxon>Monodnaviria</taxon>
        <taxon>Shotokuvirae</taxon>
        <taxon>Cossaviricota</taxon>
        <taxon>Quintoviricetes</taxon>
        <taxon>Piccovirales</taxon>
        <taxon>Parvoviridae</taxon>
        <taxon>Parvovirinae</taxon>
        <taxon>Bocaparvovirus</taxon>
        <taxon>Bocaparvovirus ungulate2</taxon>
    </lineage>
</organism>
<evidence type="ECO:0000313" key="2">
    <source>
        <dbReference type="EMBL" id="AGA19587.1"/>
    </source>
</evidence>
<feature type="compositionally biased region" description="Basic and acidic residues" evidence="1">
    <location>
        <begin position="1"/>
        <end position="13"/>
    </location>
</feature>
<feature type="compositionally biased region" description="Low complexity" evidence="1">
    <location>
        <begin position="64"/>
        <end position="78"/>
    </location>
</feature>
<reference evidence="2" key="1">
    <citation type="submission" date="2012-09" db="EMBL/GenBank/DDBJ databases">
        <title>Detection of small DNA viruses in Cameroonian pigs.</title>
        <authorList>
            <person name="Cadar D."/>
            <person name="Banyai K."/>
        </authorList>
    </citation>
    <scope>NUCLEOTIDE SEQUENCE</scope>
    <source>
        <strain evidence="2">PBoV1B37</strain>
    </source>
</reference>
<accession>L0CRE3</accession>